<accession>A0A9D4C7V4</accession>
<organism evidence="1 2">
    <name type="scientific">Dreissena polymorpha</name>
    <name type="common">Zebra mussel</name>
    <name type="synonym">Mytilus polymorpha</name>
    <dbReference type="NCBI Taxonomy" id="45954"/>
    <lineage>
        <taxon>Eukaryota</taxon>
        <taxon>Metazoa</taxon>
        <taxon>Spiralia</taxon>
        <taxon>Lophotrochozoa</taxon>
        <taxon>Mollusca</taxon>
        <taxon>Bivalvia</taxon>
        <taxon>Autobranchia</taxon>
        <taxon>Heteroconchia</taxon>
        <taxon>Euheterodonta</taxon>
        <taxon>Imparidentia</taxon>
        <taxon>Neoheterodontei</taxon>
        <taxon>Myida</taxon>
        <taxon>Dreissenoidea</taxon>
        <taxon>Dreissenidae</taxon>
        <taxon>Dreissena</taxon>
    </lineage>
</organism>
<evidence type="ECO:0000313" key="2">
    <source>
        <dbReference type="Proteomes" id="UP000828390"/>
    </source>
</evidence>
<gene>
    <name evidence="1" type="ORF">DPMN_061910</name>
</gene>
<name>A0A9D4C7V4_DREPO</name>
<proteinExistence type="predicted"/>
<sequence length="181" mass="21114">MKKSSYCPKHPHVEVEQHCESHDVLISTQCQQNDHRMCERITNLACSLEEISAFKNKKEIINYLMTKCKEKQTEFFEHLDVAKINMNAVEIEIKSCIQTLKDAVQELERTLYEKFTQLKQHLKHAEEMMSNIVKKALFYETVQAITSKFGTTKQNIALNVTLSQLVKELEENRSTDFDLTN</sequence>
<protein>
    <submittedName>
        <fullName evidence="1">Uncharacterized protein</fullName>
    </submittedName>
</protein>
<reference evidence="1" key="2">
    <citation type="submission" date="2020-11" db="EMBL/GenBank/DDBJ databases">
        <authorList>
            <person name="McCartney M.A."/>
            <person name="Auch B."/>
            <person name="Kono T."/>
            <person name="Mallez S."/>
            <person name="Becker A."/>
            <person name="Gohl D.M."/>
            <person name="Silverstein K.A.T."/>
            <person name="Koren S."/>
            <person name="Bechman K.B."/>
            <person name="Herman A."/>
            <person name="Abrahante J.E."/>
            <person name="Garbe J."/>
        </authorList>
    </citation>
    <scope>NUCLEOTIDE SEQUENCE</scope>
    <source>
        <strain evidence="1">Duluth1</strain>
        <tissue evidence="1">Whole animal</tissue>
    </source>
</reference>
<dbReference type="Proteomes" id="UP000828390">
    <property type="component" value="Unassembled WGS sequence"/>
</dbReference>
<dbReference type="EMBL" id="JAIWYP010000013">
    <property type="protein sequence ID" value="KAH3719081.1"/>
    <property type="molecule type" value="Genomic_DNA"/>
</dbReference>
<reference evidence="1" key="1">
    <citation type="journal article" date="2019" name="bioRxiv">
        <title>The Genome of the Zebra Mussel, Dreissena polymorpha: A Resource for Invasive Species Research.</title>
        <authorList>
            <person name="McCartney M.A."/>
            <person name="Auch B."/>
            <person name="Kono T."/>
            <person name="Mallez S."/>
            <person name="Zhang Y."/>
            <person name="Obille A."/>
            <person name="Becker A."/>
            <person name="Abrahante J.E."/>
            <person name="Garbe J."/>
            <person name="Badalamenti J.P."/>
            <person name="Herman A."/>
            <person name="Mangelson H."/>
            <person name="Liachko I."/>
            <person name="Sullivan S."/>
            <person name="Sone E.D."/>
            <person name="Koren S."/>
            <person name="Silverstein K.A.T."/>
            <person name="Beckman K.B."/>
            <person name="Gohl D.M."/>
        </authorList>
    </citation>
    <scope>NUCLEOTIDE SEQUENCE</scope>
    <source>
        <strain evidence="1">Duluth1</strain>
        <tissue evidence="1">Whole animal</tissue>
    </source>
</reference>
<dbReference type="AlphaFoldDB" id="A0A9D4C7V4"/>
<evidence type="ECO:0000313" key="1">
    <source>
        <dbReference type="EMBL" id="KAH3719081.1"/>
    </source>
</evidence>
<keyword evidence="2" id="KW-1185">Reference proteome</keyword>
<comment type="caution">
    <text evidence="1">The sequence shown here is derived from an EMBL/GenBank/DDBJ whole genome shotgun (WGS) entry which is preliminary data.</text>
</comment>